<feature type="compositionally biased region" description="Basic residues" evidence="1">
    <location>
        <begin position="34"/>
        <end position="52"/>
    </location>
</feature>
<proteinExistence type="predicted"/>
<dbReference type="OrthoDB" id="4158087at2759"/>
<dbReference type="STRING" id="2512241.A0A553HIK7"/>
<accession>A0A553HIK7</accession>
<evidence type="ECO:0000313" key="2">
    <source>
        <dbReference type="EMBL" id="TRX87769.1"/>
    </source>
</evidence>
<feature type="compositionally biased region" description="Basic and acidic residues" evidence="1">
    <location>
        <begin position="53"/>
        <end position="63"/>
    </location>
</feature>
<evidence type="ECO:0008006" key="4">
    <source>
        <dbReference type="Google" id="ProtNLM"/>
    </source>
</evidence>
<dbReference type="PANTHER" id="PTHR37540:SF5">
    <property type="entry name" value="TRANSCRIPTION FACTOR DOMAIN-CONTAINING PROTEIN"/>
    <property type="match status" value="1"/>
</dbReference>
<evidence type="ECO:0000256" key="1">
    <source>
        <dbReference type="SAM" id="MobiDB-lite"/>
    </source>
</evidence>
<feature type="region of interest" description="Disordered" evidence="1">
    <location>
        <begin position="34"/>
        <end position="86"/>
    </location>
</feature>
<evidence type="ECO:0000313" key="3">
    <source>
        <dbReference type="Proteomes" id="UP000319160"/>
    </source>
</evidence>
<keyword evidence="3" id="KW-1185">Reference proteome</keyword>
<dbReference type="EMBL" id="VFLP01000124">
    <property type="protein sequence ID" value="TRX87769.1"/>
    <property type="molecule type" value="Genomic_DNA"/>
</dbReference>
<sequence>MPTNSKKGPELCFMVKTSMDGFKPEDRKLIRSHVMKGKNLGRIRPLGSRRHQHPSDERKKNYDDISDNSSLSRISSRRPPHSEHETSVLALGSIPPRVGSVASTMHLADTVKPATIEVVLQFVPRRPFRESQRVRHHYQKAVSLLRQRLLCDDNDIRLSNNTISIVLSFAGQAFSSGDLKSAINHLQGIQKIVDLRGGFSSIIGNEKLINEILRCDLGIAIYSGSNPILFRGVGLSHAYRVYPKLDLFLNQSSLDHTLKSHEFLKSLRLTHDIEINDQLAAAWNAMSDFCSIINLAANTEQRIDVRTLLYSMASIMYNLLDMRFESTSWDESIRLGLLSFSCSVFLPWARLGISYPHLKSIVRNQFASLIGSSPSMPPKLVMWLLMAGAVGVLDEPDCACVHDLLLDAANSYGIKYWSQMRDMLNSLMWIGIVHDKQGKRVFDSAIGRYRT</sequence>
<reference evidence="3" key="1">
    <citation type="submission" date="2019-06" db="EMBL/GenBank/DDBJ databases">
        <title>Draft genome sequence of the griseofulvin-producing fungus Xylaria cubensis strain G536.</title>
        <authorList>
            <person name="Mead M.E."/>
            <person name="Raja H.A."/>
            <person name="Steenwyk J.L."/>
            <person name="Knowles S.L."/>
            <person name="Oberlies N.H."/>
            <person name="Rokas A."/>
        </authorList>
    </citation>
    <scope>NUCLEOTIDE SEQUENCE [LARGE SCALE GENOMIC DNA]</scope>
    <source>
        <strain evidence="3">G536</strain>
    </source>
</reference>
<comment type="caution">
    <text evidence="2">The sequence shown here is derived from an EMBL/GenBank/DDBJ whole genome shotgun (WGS) entry which is preliminary data.</text>
</comment>
<gene>
    <name evidence="2" type="ORF">FHL15_011344</name>
</gene>
<protein>
    <recommendedName>
        <fullName evidence="4">Tachykinin family protein</fullName>
    </recommendedName>
</protein>
<dbReference type="Proteomes" id="UP000319160">
    <property type="component" value="Unassembled WGS sequence"/>
</dbReference>
<organism evidence="2 3">
    <name type="scientific">Xylaria flabelliformis</name>
    <dbReference type="NCBI Taxonomy" id="2512241"/>
    <lineage>
        <taxon>Eukaryota</taxon>
        <taxon>Fungi</taxon>
        <taxon>Dikarya</taxon>
        <taxon>Ascomycota</taxon>
        <taxon>Pezizomycotina</taxon>
        <taxon>Sordariomycetes</taxon>
        <taxon>Xylariomycetidae</taxon>
        <taxon>Xylariales</taxon>
        <taxon>Xylariaceae</taxon>
        <taxon>Xylaria</taxon>
    </lineage>
</organism>
<dbReference type="PANTHER" id="PTHR37540">
    <property type="entry name" value="TRANSCRIPTION FACTOR (ACR-2), PUTATIVE-RELATED-RELATED"/>
    <property type="match status" value="1"/>
</dbReference>
<name>A0A553HIK7_9PEZI</name>
<dbReference type="AlphaFoldDB" id="A0A553HIK7"/>